<dbReference type="InterPro" id="IPR013813">
    <property type="entry name" value="Endoribo_LPSP/chorism_mut-like"/>
</dbReference>
<dbReference type="EMBL" id="UINC01004058">
    <property type="protein sequence ID" value="SVA11448.1"/>
    <property type="molecule type" value="Genomic_DNA"/>
</dbReference>
<dbReference type="InterPro" id="IPR035959">
    <property type="entry name" value="RutC-like_sf"/>
</dbReference>
<dbReference type="PANTHER" id="PTHR43760">
    <property type="entry name" value="ENDORIBONUCLEASE-RELATED"/>
    <property type="match status" value="1"/>
</dbReference>
<proteinExistence type="predicted"/>
<accession>A0A381T786</accession>
<sequence length="143" mass="15652">MDLKFISTPHPIGNFVNVRFTGNLAYISGQGPFDDNGKLITGKVGKDLDIDQAYDAAKRVGISLLSVINNDIGFEKVNKIVKILGLVNCTEDFLQQPQVINGCSDLFVEYFGEKGKHARSALGVYVLPNNIPVEIEAIIELNN</sequence>
<gene>
    <name evidence="2" type="ORF">METZ01_LOCUS64302</name>
</gene>
<dbReference type="SUPFAM" id="SSF55298">
    <property type="entry name" value="YjgF-like"/>
    <property type="match status" value="1"/>
</dbReference>
<dbReference type="Pfam" id="PF14588">
    <property type="entry name" value="YjgF_endoribonc"/>
    <property type="match status" value="1"/>
</dbReference>
<dbReference type="CDD" id="cd02199">
    <property type="entry name" value="YjgF_YER057c_UK114_like_1"/>
    <property type="match status" value="1"/>
</dbReference>
<evidence type="ECO:0000313" key="2">
    <source>
        <dbReference type="EMBL" id="SVA11448.1"/>
    </source>
</evidence>
<reference evidence="2" key="1">
    <citation type="submission" date="2018-05" db="EMBL/GenBank/DDBJ databases">
        <authorList>
            <person name="Lanie J.A."/>
            <person name="Ng W.-L."/>
            <person name="Kazmierczak K.M."/>
            <person name="Andrzejewski T.M."/>
            <person name="Davidsen T.M."/>
            <person name="Wayne K.J."/>
            <person name="Tettelin H."/>
            <person name="Glass J.I."/>
            <person name="Rusch D."/>
            <person name="Podicherti R."/>
            <person name="Tsui H.-C.T."/>
            <person name="Winkler M.E."/>
        </authorList>
    </citation>
    <scope>NUCLEOTIDE SEQUENCE</scope>
</reference>
<dbReference type="Gene3D" id="3.30.1330.40">
    <property type="entry name" value="RutC-like"/>
    <property type="match status" value="1"/>
</dbReference>
<dbReference type="AlphaFoldDB" id="A0A381T786"/>
<feature type="domain" description="Endoribonuclease L-PSP/chorismate mutase-like" evidence="1">
    <location>
        <begin position="12"/>
        <end position="130"/>
    </location>
</feature>
<dbReference type="PANTHER" id="PTHR43760:SF1">
    <property type="entry name" value="ENDORIBONUCLEASE L-PSP_CHORISMATE MUTASE-LIKE DOMAIN-CONTAINING PROTEIN"/>
    <property type="match status" value="1"/>
</dbReference>
<organism evidence="2">
    <name type="scientific">marine metagenome</name>
    <dbReference type="NCBI Taxonomy" id="408172"/>
    <lineage>
        <taxon>unclassified sequences</taxon>
        <taxon>metagenomes</taxon>
        <taxon>ecological metagenomes</taxon>
    </lineage>
</organism>
<evidence type="ECO:0000259" key="1">
    <source>
        <dbReference type="Pfam" id="PF14588"/>
    </source>
</evidence>
<name>A0A381T786_9ZZZZ</name>
<protein>
    <recommendedName>
        <fullName evidence="1">Endoribonuclease L-PSP/chorismate mutase-like domain-containing protein</fullName>
    </recommendedName>
</protein>